<name>A0AAD7JCT3_9AGAR</name>
<dbReference type="Gene3D" id="3.30.70.360">
    <property type="match status" value="1"/>
</dbReference>
<dbReference type="PANTHER" id="PTHR43270">
    <property type="entry name" value="BETA-ALA-HIS DIPEPTIDASE"/>
    <property type="match status" value="1"/>
</dbReference>
<evidence type="ECO:0000256" key="3">
    <source>
        <dbReference type="ARBA" id="ARBA00022801"/>
    </source>
</evidence>
<keyword evidence="2" id="KW-0479">Metal-binding</keyword>
<evidence type="ECO:0000313" key="5">
    <source>
        <dbReference type="Proteomes" id="UP001215598"/>
    </source>
</evidence>
<comment type="caution">
    <text evidence="4">The sequence shown here is derived from an EMBL/GenBank/DDBJ whole genome shotgun (WGS) entry which is preliminary data.</text>
</comment>
<keyword evidence="1" id="KW-0645">Protease</keyword>
<proteinExistence type="predicted"/>
<reference evidence="4" key="1">
    <citation type="submission" date="2023-03" db="EMBL/GenBank/DDBJ databases">
        <title>Massive genome expansion in bonnet fungi (Mycena s.s.) driven by repeated elements and novel gene families across ecological guilds.</title>
        <authorList>
            <consortium name="Lawrence Berkeley National Laboratory"/>
            <person name="Harder C.B."/>
            <person name="Miyauchi S."/>
            <person name="Viragh M."/>
            <person name="Kuo A."/>
            <person name="Thoen E."/>
            <person name="Andreopoulos B."/>
            <person name="Lu D."/>
            <person name="Skrede I."/>
            <person name="Drula E."/>
            <person name="Henrissat B."/>
            <person name="Morin E."/>
            <person name="Kohler A."/>
            <person name="Barry K."/>
            <person name="LaButti K."/>
            <person name="Morin E."/>
            <person name="Salamov A."/>
            <person name="Lipzen A."/>
            <person name="Mereny Z."/>
            <person name="Hegedus B."/>
            <person name="Baldrian P."/>
            <person name="Stursova M."/>
            <person name="Weitz H."/>
            <person name="Taylor A."/>
            <person name="Grigoriev I.V."/>
            <person name="Nagy L.G."/>
            <person name="Martin F."/>
            <person name="Kauserud H."/>
        </authorList>
    </citation>
    <scope>NUCLEOTIDE SEQUENCE</scope>
    <source>
        <strain evidence="4">CBHHK182m</strain>
    </source>
</reference>
<evidence type="ECO:0000256" key="1">
    <source>
        <dbReference type="ARBA" id="ARBA00022670"/>
    </source>
</evidence>
<organism evidence="4 5">
    <name type="scientific">Mycena metata</name>
    <dbReference type="NCBI Taxonomy" id="1033252"/>
    <lineage>
        <taxon>Eukaryota</taxon>
        <taxon>Fungi</taxon>
        <taxon>Dikarya</taxon>
        <taxon>Basidiomycota</taxon>
        <taxon>Agaricomycotina</taxon>
        <taxon>Agaricomycetes</taxon>
        <taxon>Agaricomycetidae</taxon>
        <taxon>Agaricales</taxon>
        <taxon>Marasmiineae</taxon>
        <taxon>Mycenaceae</taxon>
        <taxon>Mycena</taxon>
    </lineage>
</organism>
<dbReference type="InterPro" id="IPR051458">
    <property type="entry name" value="Cyt/Met_Dipeptidase"/>
</dbReference>
<keyword evidence="5" id="KW-1185">Reference proteome</keyword>
<gene>
    <name evidence="4" type="ORF">B0H16DRAFT_1529978</name>
</gene>
<keyword evidence="3" id="KW-0378">Hydrolase</keyword>
<evidence type="ECO:0000313" key="4">
    <source>
        <dbReference type="EMBL" id="KAJ7762185.1"/>
    </source>
</evidence>
<sequence length="64" mass="7012">SDNYWLNTRTPALTCGLRGLVYFKINVWGPGQDLHSGLDSGAYLSSFSSRSLFLAFTCCVPLPP</sequence>
<dbReference type="GO" id="GO:0006508">
    <property type="term" value="P:proteolysis"/>
    <property type="evidence" value="ECO:0007669"/>
    <property type="project" value="UniProtKB-KW"/>
</dbReference>
<dbReference type="GO" id="GO:0008233">
    <property type="term" value="F:peptidase activity"/>
    <property type="evidence" value="ECO:0007669"/>
    <property type="project" value="UniProtKB-KW"/>
</dbReference>
<evidence type="ECO:0000256" key="2">
    <source>
        <dbReference type="ARBA" id="ARBA00022723"/>
    </source>
</evidence>
<dbReference type="PANTHER" id="PTHR43270:SF4">
    <property type="entry name" value="CARNOSINE DIPEPTIDASE 2, ISOFORM A"/>
    <property type="match status" value="1"/>
</dbReference>
<feature type="non-terminal residue" evidence="4">
    <location>
        <position position="1"/>
    </location>
</feature>
<dbReference type="Gene3D" id="3.40.630.10">
    <property type="entry name" value="Zn peptidases"/>
    <property type="match status" value="1"/>
</dbReference>
<dbReference type="Proteomes" id="UP001215598">
    <property type="component" value="Unassembled WGS sequence"/>
</dbReference>
<dbReference type="GO" id="GO:0046872">
    <property type="term" value="F:metal ion binding"/>
    <property type="evidence" value="ECO:0007669"/>
    <property type="project" value="UniProtKB-KW"/>
</dbReference>
<accession>A0AAD7JCT3</accession>
<dbReference type="EMBL" id="JARKIB010000033">
    <property type="protein sequence ID" value="KAJ7762185.1"/>
    <property type="molecule type" value="Genomic_DNA"/>
</dbReference>
<dbReference type="AlphaFoldDB" id="A0AAD7JCT3"/>
<protein>
    <submittedName>
        <fullName evidence="4">Uncharacterized protein</fullName>
    </submittedName>
</protein>